<sequence>MKRILLICLFSIFLNADTCKPKTYNSININDIDIAFDELLNYIQNNSDFNLIRKSCKKDIEVIHFCYKIKENRIFYYFDNKKSIISDHKKDFIKAILKKESNISHSFLKEIKIKNQSGNIGISCKGTSNGN</sequence>
<dbReference type="AlphaFoldDB" id="A0A5C2HCD0"/>
<name>A0A5C2HCD0_9BACT</name>
<gene>
    <name evidence="1" type="ORF">APORC_1004</name>
</gene>
<dbReference type="Proteomes" id="UP000322644">
    <property type="component" value="Chromosome"/>
</dbReference>
<accession>A0A5C2HCD0</accession>
<evidence type="ECO:0000313" key="2">
    <source>
        <dbReference type="Proteomes" id="UP000322644"/>
    </source>
</evidence>
<dbReference type="RefSeq" id="WP_066246737.1">
    <property type="nucleotide sequence ID" value="NZ_CP036246.2"/>
</dbReference>
<reference evidence="1 2" key="2">
    <citation type="submission" date="2019-09" db="EMBL/GenBank/DDBJ databases">
        <title>Taxonomic note: a critical rebuttal of the proposed division of the genus Arcobacter into six genera, emended descriptions of Arcobacter anaerophilus and the genus Arcobacter, and an assessment of genus-level boundaries for Epsilonproteobacteria using in silico genomic comparator tools.</title>
        <authorList>
            <person name="On S.L.W."/>
            <person name="Miller W.G."/>
            <person name="Biggs P."/>
            <person name="Cornelius A."/>
            <person name="Vandamme P."/>
        </authorList>
    </citation>
    <scope>NUCLEOTIDE SEQUENCE [LARGE SCALE GENOMIC DNA]</scope>
    <source>
        <strain evidence="1 2">CCUG 56899</strain>
    </source>
</reference>
<dbReference type="EMBL" id="CP036246">
    <property type="protein sequence ID" value="QEP40606.1"/>
    <property type="molecule type" value="Genomic_DNA"/>
</dbReference>
<organism evidence="1 2">
    <name type="scientific">Arcobacter porcinus</name>
    <dbReference type="NCBI Taxonomy" id="1935204"/>
    <lineage>
        <taxon>Bacteria</taxon>
        <taxon>Pseudomonadati</taxon>
        <taxon>Campylobacterota</taxon>
        <taxon>Epsilonproteobacteria</taxon>
        <taxon>Campylobacterales</taxon>
        <taxon>Arcobacteraceae</taxon>
        <taxon>Arcobacter</taxon>
    </lineage>
</organism>
<protein>
    <submittedName>
        <fullName evidence="1">Uncharacterized protein</fullName>
    </submittedName>
</protein>
<proteinExistence type="predicted"/>
<evidence type="ECO:0000313" key="1">
    <source>
        <dbReference type="EMBL" id="QEP40606.1"/>
    </source>
</evidence>
<reference evidence="1 2" key="1">
    <citation type="submission" date="2019-09" db="EMBL/GenBank/DDBJ databases">
        <title>Complete genome sequencing of four Arcobacter species reveals a diverse suite of mobile elements.</title>
        <authorList>
            <person name="Miller W.G."/>
            <person name="Yee E."/>
            <person name="Bono J.L."/>
        </authorList>
    </citation>
    <scope>NUCLEOTIDE SEQUENCE [LARGE SCALE GENOMIC DNA]</scope>
    <source>
        <strain evidence="1 2">CCUG 56899</strain>
    </source>
</reference>
<dbReference type="KEGG" id="apoc:APORC_1004"/>